<organism evidence="1 2">
    <name type="scientific">Neoroseomonas lacus</name>
    <dbReference type="NCBI Taxonomy" id="287609"/>
    <lineage>
        <taxon>Bacteria</taxon>
        <taxon>Pseudomonadati</taxon>
        <taxon>Pseudomonadota</taxon>
        <taxon>Alphaproteobacteria</taxon>
        <taxon>Acetobacterales</taxon>
        <taxon>Acetobacteraceae</taxon>
        <taxon>Neoroseomonas</taxon>
    </lineage>
</organism>
<dbReference type="RefSeq" id="WP_188965311.1">
    <property type="nucleotide sequence ID" value="NZ_BMKW01000001.1"/>
</dbReference>
<sequence length="66" mass="7233">MIEVVQDEQTGFFRVVTLRGETLGIARTRPAADDLAELMLEAWEEALSAAAARARLKHGAAIIEPR</sequence>
<dbReference type="Proteomes" id="UP000661507">
    <property type="component" value="Unassembled WGS sequence"/>
</dbReference>
<dbReference type="AlphaFoldDB" id="A0A917K4V2"/>
<dbReference type="EMBL" id="BMKW01000001">
    <property type="protein sequence ID" value="GGJ01094.1"/>
    <property type="molecule type" value="Genomic_DNA"/>
</dbReference>
<evidence type="ECO:0000313" key="1">
    <source>
        <dbReference type="EMBL" id="GGJ01094.1"/>
    </source>
</evidence>
<comment type="caution">
    <text evidence="1">The sequence shown here is derived from an EMBL/GenBank/DDBJ whole genome shotgun (WGS) entry which is preliminary data.</text>
</comment>
<protein>
    <submittedName>
        <fullName evidence="1">Uncharacterized protein</fullName>
    </submittedName>
</protein>
<reference evidence="1" key="1">
    <citation type="journal article" date="2014" name="Int. J. Syst. Evol. Microbiol.">
        <title>Complete genome sequence of Corynebacterium casei LMG S-19264T (=DSM 44701T), isolated from a smear-ripened cheese.</title>
        <authorList>
            <consortium name="US DOE Joint Genome Institute (JGI-PGF)"/>
            <person name="Walter F."/>
            <person name="Albersmeier A."/>
            <person name="Kalinowski J."/>
            <person name="Ruckert C."/>
        </authorList>
    </citation>
    <scope>NUCLEOTIDE SEQUENCE</scope>
    <source>
        <strain evidence="1">CGMCC 1.3617</strain>
    </source>
</reference>
<keyword evidence="2" id="KW-1185">Reference proteome</keyword>
<proteinExistence type="predicted"/>
<accession>A0A917K4V2</accession>
<evidence type="ECO:0000313" key="2">
    <source>
        <dbReference type="Proteomes" id="UP000661507"/>
    </source>
</evidence>
<reference evidence="1" key="2">
    <citation type="submission" date="2020-09" db="EMBL/GenBank/DDBJ databases">
        <authorList>
            <person name="Sun Q."/>
            <person name="Zhou Y."/>
        </authorList>
    </citation>
    <scope>NUCLEOTIDE SEQUENCE</scope>
    <source>
        <strain evidence="1">CGMCC 1.3617</strain>
    </source>
</reference>
<name>A0A917K4V2_9PROT</name>
<gene>
    <name evidence="1" type="ORF">GCM10011320_04900</name>
</gene>